<keyword evidence="4" id="KW-1185">Reference proteome</keyword>
<evidence type="ECO:0000313" key="3">
    <source>
        <dbReference type="EMBL" id="KAK6173963.1"/>
    </source>
</evidence>
<proteinExistence type="predicted"/>
<reference evidence="3 4" key="1">
    <citation type="submission" date="2024-01" db="EMBL/GenBank/DDBJ databases">
        <title>The genome of the rayed Mediterranean limpet Patella caerulea (Linnaeus, 1758).</title>
        <authorList>
            <person name="Anh-Thu Weber A."/>
            <person name="Halstead-Nussloch G."/>
        </authorList>
    </citation>
    <scope>NUCLEOTIDE SEQUENCE [LARGE SCALE GENOMIC DNA]</scope>
    <source>
        <strain evidence="3">AATW-2023a</strain>
        <tissue evidence="3">Whole specimen</tissue>
    </source>
</reference>
<feature type="region of interest" description="Disordered" evidence="1">
    <location>
        <begin position="284"/>
        <end position="393"/>
    </location>
</feature>
<feature type="compositionally biased region" description="Low complexity" evidence="1">
    <location>
        <begin position="170"/>
        <end position="189"/>
    </location>
</feature>
<feature type="compositionally biased region" description="Polar residues" evidence="1">
    <location>
        <begin position="349"/>
        <end position="384"/>
    </location>
</feature>
<accession>A0AAN8JH26</accession>
<gene>
    <name evidence="3" type="ORF">SNE40_017329</name>
</gene>
<comment type="caution">
    <text evidence="3">The sequence shown here is derived from an EMBL/GenBank/DDBJ whole genome shotgun (WGS) entry which is preliminary data.</text>
</comment>
<feature type="compositionally biased region" description="Polar residues" evidence="1">
    <location>
        <begin position="319"/>
        <end position="329"/>
    </location>
</feature>
<organism evidence="3 4">
    <name type="scientific">Patella caerulea</name>
    <name type="common">Rayed Mediterranean limpet</name>
    <dbReference type="NCBI Taxonomy" id="87958"/>
    <lineage>
        <taxon>Eukaryota</taxon>
        <taxon>Metazoa</taxon>
        <taxon>Spiralia</taxon>
        <taxon>Lophotrochozoa</taxon>
        <taxon>Mollusca</taxon>
        <taxon>Gastropoda</taxon>
        <taxon>Patellogastropoda</taxon>
        <taxon>Patelloidea</taxon>
        <taxon>Patellidae</taxon>
        <taxon>Patella</taxon>
    </lineage>
</organism>
<keyword evidence="2" id="KW-1133">Transmembrane helix</keyword>
<protein>
    <submittedName>
        <fullName evidence="3">Uncharacterized protein</fullName>
    </submittedName>
</protein>
<dbReference type="AlphaFoldDB" id="A0AAN8JH26"/>
<feature type="transmembrane region" description="Helical" evidence="2">
    <location>
        <begin position="254"/>
        <end position="276"/>
    </location>
</feature>
<dbReference type="EMBL" id="JAZGQO010000011">
    <property type="protein sequence ID" value="KAK6173963.1"/>
    <property type="molecule type" value="Genomic_DNA"/>
</dbReference>
<feature type="compositionally biased region" description="Low complexity" evidence="1">
    <location>
        <begin position="330"/>
        <end position="341"/>
    </location>
</feature>
<evidence type="ECO:0000256" key="2">
    <source>
        <dbReference type="SAM" id="Phobius"/>
    </source>
</evidence>
<evidence type="ECO:0000313" key="4">
    <source>
        <dbReference type="Proteomes" id="UP001347796"/>
    </source>
</evidence>
<keyword evidence="2" id="KW-0472">Membrane</keyword>
<feature type="region of interest" description="Disordered" evidence="1">
    <location>
        <begin position="155"/>
        <end position="248"/>
    </location>
</feature>
<sequence length="393" mass="43009">MKFDSSQYHVSITGENGQDMCKSKTNLTENAGQLFLFSPNYPTATTGFKTSETSCQCVIRGTSITSITILDLVLKTGSKGVRSNLFIQYGDITYNKTSRENSQSTLQVYNHRLQSSTAYANIVFTHQQINGLKLWIEIQVLSLEGFCNNIPATTVTPTTSTPFTSPPQPDSTTSPSSTGTATHTTTTSTENNIAFSTTSETSSVHPTTVNKIDSSTAIHPSTSSDRSRATSERSQPAINPSDSEAQQTDSDKDIIIIVLATILSLSVALVIVLFLMHRKGKLKCLNQPSNPGTENSRTITLPEPGTTYSNLSDTDRNNTDNAYQELQTRNSNSPYNNLPYSGTDIEPGTNYSSLSDSNRLDTDNNNYQQLKTRTPTSPYNNLPYTSEHHAYSN</sequence>
<name>A0AAN8JH26_PATCE</name>
<feature type="compositionally biased region" description="Polar residues" evidence="1">
    <location>
        <begin position="232"/>
        <end position="248"/>
    </location>
</feature>
<dbReference type="Proteomes" id="UP001347796">
    <property type="component" value="Unassembled WGS sequence"/>
</dbReference>
<keyword evidence="2" id="KW-0812">Transmembrane</keyword>
<feature type="compositionally biased region" description="Polar residues" evidence="1">
    <location>
        <begin position="286"/>
        <end position="299"/>
    </location>
</feature>
<evidence type="ECO:0000256" key="1">
    <source>
        <dbReference type="SAM" id="MobiDB-lite"/>
    </source>
</evidence>
<feature type="compositionally biased region" description="Polar residues" evidence="1">
    <location>
        <begin position="190"/>
        <end position="224"/>
    </location>
</feature>